<gene>
    <name evidence="3" type="ORF">GIB67_039495</name>
</gene>
<dbReference type="Gene3D" id="3.30.420.10">
    <property type="entry name" value="Ribonuclease H-like superfamily/Ribonuclease H"/>
    <property type="match status" value="1"/>
</dbReference>
<dbReference type="EMBL" id="JACGCM010002254">
    <property type="protein sequence ID" value="KAF6142531.1"/>
    <property type="molecule type" value="Genomic_DNA"/>
</dbReference>
<keyword evidence="4" id="KW-1185">Reference proteome</keyword>
<feature type="domain" description="RNase H type-1" evidence="2">
    <location>
        <begin position="49"/>
        <end position="119"/>
    </location>
</feature>
<dbReference type="InterPro" id="IPR002156">
    <property type="entry name" value="RNaseH_domain"/>
</dbReference>
<dbReference type="InterPro" id="IPR012337">
    <property type="entry name" value="RNaseH-like_sf"/>
</dbReference>
<dbReference type="InterPro" id="IPR044730">
    <property type="entry name" value="RNase_H-like_dom_plant"/>
</dbReference>
<dbReference type="InterPro" id="IPR036397">
    <property type="entry name" value="RNaseH_sf"/>
</dbReference>
<dbReference type="SUPFAM" id="SSF53098">
    <property type="entry name" value="Ribonuclease H-like"/>
    <property type="match status" value="1"/>
</dbReference>
<accession>A0A7J7LIM6</accession>
<feature type="transmembrane region" description="Helical" evidence="1">
    <location>
        <begin position="198"/>
        <end position="221"/>
    </location>
</feature>
<organism evidence="3 4">
    <name type="scientific">Kingdonia uniflora</name>
    <dbReference type="NCBI Taxonomy" id="39325"/>
    <lineage>
        <taxon>Eukaryota</taxon>
        <taxon>Viridiplantae</taxon>
        <taxon>Streptophyta</taxon>
        <taxon>Embryophyta</taxon>
        <taxon>Tracheophyta</taxon>
        <taxon>Spermatophyta</taxon>
        <taxon>Magnoliopsida</taxon>
        <taxon>Ranunculales</taxon>
        <taxon>Circaeasteraceae</taxon>
        <taxon>Kingdonia</taxon>
    </lineage>
</organism>
<keyword evidence="1" id="KW-1133">Transmembrane helix</keyword>
<dbReference type="CDD" id="cd06222">
    <property type="entry name" value="RNase_H_like"/>
    <property type="match status" value="1"/>
</dbReference>
<keyword evidence="1" id="KW-0472">Membrane</keyword>
<dbReference type="GO" id="GO:0004523">
    <property type="term" value="F:RNA-DNA hybrid ribonuclease activity"/>
    <property type="evidence" value="ECO:0007669"/>
    <property type="project" value="InterPro"/>
</dbReference>
<reference evidence="3 4" key="1">
    <citation type="journal article" date="2020" name="IScience">
        <title>Genome Sequencing of the Endangered Kingdonia uniflora (Circaeasteraceae, Ranunculales) Reveals Potential Mechanisms of Evolutionary Specialization.</title>
        <authorList>
            <person name="Sun Y."/>
            <person name="Deng T."/>
            <person name="Zhang A."/>
            <person name="Moore M.J."/>
            <person name="Landis J.B."/>
            <person name="Lin N."/>
            <person name="Zhang H."/>
            <person name="Zhang X."/>
            <person name="Huang J."/>
            <person name="Zhang X."/>
            <person name="Sun H."/>
            <person name="Wang H."/>
        </authorList>
    </citation>
    <scope>NUCLEOTIDE SEQUENCE [LARGE SCALE GENOMIC DNA]</scope>
    <source>
        <strain evidence="3">TB1705</strain>
        <tissue evidence="3">Leaf</tissue>
    </source>
</reference>
<name>A0A7J7LIM6_9MAGN</name>
<dbReference type="AlphaFoldDB" id="A0A7J7LIM6"/>
<evidence type="ECO:0000313" key="3">
    <source>
        <dbReference type="EMBL" id="KAF6142531.1"/>
    </source>
</evidence>
<dbReference type="Proteomes" id="UP000541444">
    <property type="component" value="Unassembled WGS sequence"/>
</dbReference>
<keyword evidence="1" id="KW-0812">Transmembrane</keyword>
<comment type="caution">
    <text evidence="3">The sequence shown here is derived from an EMBL/GenBank/DDBJ whole genome shotgun (WGS) entry which is preliminary data.</text>
</comment>
<dbReference type="Pfam" id="PF13456">
    <property type="entry name" value="RVT_3"/>
    <property type="match status" value="1"/>
</dbReference>
<evidence type="ECO:0000259" key="2">
    <source>
        <dbReference type="Pfam" id="PF13456"/>
    </source>
</evidence>
<evidence type="ECO:0000313" key="4">
    <source>
        <dbReference type="Proteomes" id="UP000541444"/>
    </source>
</evidence>
<dbReference type="GO" id="GO:0003676">
    <property type="term" value="F:nucleic acid binding"/>
    <property type="evidence" value="ECO:0007669"/>
    <property type="project" value="InterPro"/>
</dbReference>
<proteinExistence type="predicted"/>
<evidence type="ECO:0000256" key="1">
    <source>
        <dbReference type="SAM" id="Phobius"/>
    </source>
</evidence>
<protein>
    <recommendedName>
        <fullName evidence="2">RNase H type-1 domain-containing protein</fullName>
    </recommendedName>
</protein>
<sequence length="230" mass="25612">MQNNSYVLHVIKALKVSCIPGKASSTTSCKWMLPDRDEVKMCCAGFSTGNPGVTGISICYRNWEGEVLGTSAKAVGSSFKYIFEVQAIIEGVEKAISKGWFRLWIVSVSTAAIKALTSNKIPWIFRLQWERLLSYNICIRLSSIWMETNFSAVFLPREVLELLGFMKNGVLASLIFFSRLKILTLSISELDINDVFSVLIILFSWVLIGFSLVVFCCFGPLSCNFAVCGL</sequence>